<evidence type="ECO:0000313" key="1">
    <source>
        <dbReference type="EMBL" id="CAK9162242.1"/>
    </source>
</evidence>
<dbReference type="Proteomes" id="UP001642360">
    <property type="component" value="Unassembled WGS sequence"/>
</dbReference>
<reference evidence="1 2" key="1">
    <citation type="submission" date="2024-02" db="EMBL/GenBank/DDBJ databases">
        <authorList>
            <person name="Vignale AGUSTIN F."/>
            <person name="Sosa J E."/>
            <person name="Modenutti C."/>
        </authorList>
    </citation>
    <scope>NUCLEOTIDE SEQUENCE [LARGE SCALE GENOMIC DNA]</scope>
</reference>
<comment type="caution">
    <text evidence="1">The sequence shown here is derived from an EMBL/GenBank/DDBJ whole genome shotgun (WGS) entry which is preliminary data.</text>
</comment>
<keyword evidence="2" id="KW-1185">Reference proteome</keyword>
<evidence type="ECO:0000313" key="2">
    <source>
        <dbReference type="Proteomes" id="UP001642360"/>
    </source>
</evidence>
<dbReference type="AlphaFoldDB" id="A0ABC8SYX9"/>
<name>A0ABC8SYX9_9AQUA</name>
<protein>
    <submittedName>
        <fullName evidence="1">Uncharacterized protein</fullName>
    </submittedName>
</protein>
<dbReference type="EMBL" id="CAUOFW020003824">
    <property type="protein sequence ID" value="CAK9162242.1"/>
    <property type="molecule type" value="Genomic_DNA"/>
</dbReference>
<sequence>MSNRIAFKNAGSIVDLKAGPRAKLVPRSLEGIRIRSSIESQTAYLRLAENRRAGDMLGWELIGVEQFVFHLDAIKKSRRILKLRTSQGRLLEVKLRRIVWIKIFPGAKPF</sequence>
<proteinExistence type="predicted"/>
<organism evidence="1 2">
    <name type="scientific">Ilex paraguariensis</name>
    <name type="common">yerba mate</name>
    <dbReference type="NCBI Taxonomy" id="185542"/>
    <lineage>
        <taxon>Eukaryota</taxon>
        <taxon>Viridiplantae</taxon>
        <taxon>Streptophyta</taxon>
        <taxon>Embryophyta</taxon>
        <taxon>Tracheophyta</taxon>
        <taxon>Spermatophyta</taxon>
        <taxon>Magnoliopsida</taxon>
        <taxon>eudicotyledons</taxon>
        <taxon>Gunneridae</taxon>
        <taxon>Pentapetalae</taxon>
        <taxon>asterids</taxon>
        <taxon>campanulids</taxon>
        <taxon>Aquifoliales</taxon>
        <taxon>Aquifoliaceae</taxon>
        <taxon>Ilex</taxon>
    </lineage>
</organism>
<gene>
    <name evidence="1" type="ORF">ILEXP_LOCUS31092</name>
</gene>
<accession>A0ABC8SYX9</accession>